<dbReference type="OrthoDB" id="9810918at2"/>
<dbReference type="PANTHER" id="PTHR30373:SF2">
    <property type="entry name" value="UPF0603 PROTEIN YGCG"/>
    <property type="match status" value="1"/>
</dbReference>
<gene>
    <name evidence="3" type="ORF">EV694_0252</name>
</gene>
<evidence type="ECO:0000313" key="4">
    <source>
        <dbReference type="Proteomes" id="UP000294702"/>
    </source>
</evidence>
<dbReference type="EMBL" id="SMFT01000001">
    <property type="protein sequence ID" value="TCK01634.1"/>
    <property type="molecule type" value="Genomic_DNA"/>
</dbReference>
<keyword evidence="4" id="KW-1185">Reference proteome</keyword>
<accession>A0A4R1G1U8</accession>
<evidence type="ECO:0000256" key="1">
    <source>
        <dbReference type="SAM" id="Phobius"/>
    </source>
</evidence>
<name>A0A4R1G1U8_9PAST</name>
<dbReference type="InterPro" id="IPR007621">
    <property type="entry name" value="TPM_dom"/>
</dbReference>
<comment type="caution">
    <text evidence="3">The sequence shown here is derived from an EMBL/GenBank/DDBJ whole genome shotgun (WGS) entry which is preliminary data.</text>
</comment>
<proteinExistence type="predicted"/>
<evidence type="ECO:0000313" key="3">
    <source>
        <dbReference type="EMBL" id="TCK01634.1"/>
    </source>
</evidence>
<feature type="domain" description="TPM" evidence="2">
    <location>
        <begin position="37"/>
        <end position="160"/>
    </location>
</feature>
<reference evidence="3 4" key="1">
    <citation type="submission" date="2019-03" db="EMBL/GenBank/DDBJ databases">
        <title>Genomic Encyclopedia of Type Strains, Phase IV (KMG-IV): sequencing the most valuable type-strain genomes for metagenomic binning, comparative biology and taxonomic classification.</title>
        <authorList>
            <person name="Goeker M."/>
        </authorList>
    </citation>
    <scope>NUCLEOTIDE SEQUENCE [LARGE SCALE GENOMIC DNA]</scope>
    <source>
        <strain evidence="3 4">DSM 15534</strain>
    </source>
</reference>
<protein>
    <recommendedName>
        <fullName evidence="2">TPM domain-containing protein</fullName>
    </recommendedName>
</protein>
<organism evidence="3 4">
    <name type="scientific">Volucribacter psittacicida</name>
    <dbReference type="NCBI Taxonomy" id="203482"/>
    <lineage>
        <taxon>Bacteria</taxon>
        <taxon>Pseudomonadati</taxon>
        <taxon>Pseudomonadota</taxon>
        <taxon>Gammaproteobacteria</taxon>
        <taxon>Pasteurellales</taxon>
        <taxon>Pasteurellaceae</taxon>
        <taxon>Volucribacter</taxon>
    </lineage>
</organism>
<keyword evidence="1" id="KW-0812">Transmembrane</keyword>
<sequence length="252" mass="27190">MIRSFWQKSAVVFVIIFWAIQLGAAQFPAPPQPFRYVNDYTHTLSQTELAQLEKALQQYSQQTSSQIAVVMLPTVGDMDIAQYAFELGDKWGIGRKQLNNGVLMLIAKNDRKIFIATGQGLEGALPDAFLSQLIRQQITPYFKQNQYAQGIANGLSAIIAASQGEYEAYEPAQESRLVEALPLIIFALIVAFWLFKLLGGNQVYISSSTHNRTSSRRNHNHFGGFGGGGFGGGSGGGFGGGGFGGGGAGGSW</sequence>
<evidence type="ECO:0000259" key="2">
    <source>
        <dbReference type="Pfam" id="PF04536"/>
    </source>
</evidence>
<dbReference type="AlphaFoldDB" id="A0A4R1G1U8"/>
<dbReference type="RefSeq" id="WP_132688109.1">
    <property type="nucleotide sequence ID" value="NZ_SMFT01000001.1"/>
</dbReference>
<feature type="transmembrane region" description="Helical" evidence="1">
    <location>
        <begin position="180"/>
        <end position="198"/>
    </location>
</feature>
<dbReference type="Proteomes" id="UP000294702">
    <property type="component" value="Unassembled WGS sequence"/>
</dbReference>
<dbReference type="PANTHER" id="PTHR30373">
    <property type="entry name" value="UPF0603 PROTEIN YGCG"/>
    <property type="match status" value="1"/>
</dbReference>
<keyword evidence="1" id="KW-1133">Transmembrane helix</keyword>
<dbReference type="Pfam" id="PF04536">
    <property type="entry name" value="TPM_phosphatase"/>
    <property type="match status" value="1"/>
</dbReference>
<dbReference type="Gene3D" id="3.10.310.50">
    <property type="match status" value="1"/>
</dbReference>
<keyword evidence="1" id="KW-0472">Membrane</keyword>